<keyword evidence="1" id="KW-0812">Transmembrane</keyword>
<dbReference type="EMBL" id="LSFN01000014">
    <property type="protein sequence ID" value="OAB74896.1"/>
    <property type="molecule type" value="Genomic_DNA"/>
</dbReference>
<evidence type="ECO:0000313" key="3">
    <source>
        <dbReference type="Proteomes" id="UP000077134"/>
    </source>
</evidence>
<organism evidence="2 3">
    <name type="scientific">Paenibacillus crassostreae</name>
    <dbReference type="NCBI Taxonomy" id="1763538"/>
    <lineage>
        <taxon>Bacteria</taxon>
        <taxon>Bacillati</taxon>
        <taxon>Bacillota</taxon>
        <taxon>Bacilli</taxon>
        <taxon>Bacillales</taxon>
        <taxon>Paenibacillaceae</taxon>
        <taxon>Paenibacillus</taxon>
    </lineage>
</organism>
<dbReference type="Proteomes" id="UP000077134">
    <property type="component" value="Unassembled WGS sequence"/>
</dbReference>
<proteinExistence type="predicted"/>
<name>A0A167DXL4_9BACL</name>
<evidence type="ECO:0008006" key="4">
    <source>
        <dbReference type="Google" id="ProtNLM"/>
    </source>
</evidence>
<reference evidence="2 3" key="1">
    <citation type="submission" date="2016-02" db="EMBL/GenBank/DDBJ databases">
        <title>Paenibacillus sp. LPB0068, isolated from Crassostrea gigas.</title>
        <authorList>
            <person name="Shin S.-K."/>
            <person name="Yi H."/>
        </authorList>
    </citation>
    <scope>NUCLEOTIDE SEQUENCE [LARGE SCALE GENOMIC DNA]</scope>
    <source>
        <strain evidence="2 3">LPB0068</strain>
    </source>
</reference>
<sequence>MTPNSKNKQKTWLKLGIAVMILMLATTGCLYPEENKEQISYRESVNRIQSAVDAYQKDLEILPILNADQDIPRYEKFRVDMDALKKYGYIDDMPHTAFEKGGSAYFIIINEESDPTVRVMDLVTVQKVNDVQQAVSKYQREHDNQLPLGVELYPNIYSIDLQKAGVPSIRLASIFTNEDVTFMMDSEGIVYVDYGYDIMQTIDLNDLNPQSNEDLREYLVNHSYFVPVKSLPYTWNNGAPVATTQLLK</sequence>
<comment type="caution">
    <text evidence="2">The sequence shown here is derived from an EMBL/GenBank/DDBJ whole genome shotgun (WGS) entry which is preliminary data.</text>
</comment>
<feature type="transmembrane region" description="Helical" evidence="1">
    <location>
        <begin position="12"/>
        <end position="32"/>
    </location>
</feature>
<gene>
    <name evidence="2" type="ORF">PNBC_10360</name>
</gene>
<keyword evidence="1" id="KW-0472">Membrane</keyword>
<keyword evidence="1" id="KW-1133">Transmembrane helix</keyword>
<accession>A0A167DXL4</accession>
<evidence type="ECO:0000313" key="2">
    <source>
        <dbReference type="EMBL" id="OAB74896.1"/>
    </source>
</evidence>
<dbReference type="STRING" id="1763538.LPB68_03600"/>
<dbReference type="AlphaFoldDB" id="A0A167DXL4"/>
<protein>
    <recommendedName>
        <fullName evidence="4">DUF3939 domain-containing protein</fullName>
    </recommendedName>
</protein>
<evidence type="ECO:0000256" key="1">
    <source>
        <dbReference type="SAM" id="Phobius"/>
    </source>
</evidence>
<dbReference type="PROSITE" id="PS51257">
    <property type="entry name" value="PROKAR_LIPOPROTEIN"/>
    <property type="match status" value="1"/>
</dbReference>
<keyword evidence="3" id="KW-1185">Reference proteome</keyword>